<dbReference type="PROSITE" id="PS50206">
    <property type="entry name" value="RHODANESE_3"/>
    <property type="match status" value="1"/>
</dbReference>
<dbReference type="SMART" id="SM00450">
    <property type="entry name" value="RHOD"/>
    <property type="match status" value="1"/>
</dbReference>
<sequence>MSESLVTVAAFYRFATLRDPGGLRAPLRAFCAARGIRGSILLAPEGVNGTVAGAPEAIDALIERLRTLPGCADLRPRLSPAPAMPFGKLKIRLKREIVTMGRPDIAPANGTGAYVAPSDWNAVLHDPDTVVVDTRNAYEVAIGSFAGAEDPGTASFGDFPAWWAANRARLAGKRVAMFCTGGIRCEKSTALLRAEGHAEVVHLKGGILGYLETVPEGESLWRGACFVFDDRVSVGHRLAPGDHLLCHACRRPLSRADAARPEYEPGVQCHLCVGEYGPTDRERFRERMRQIRLARARGARHLGA</sequence>
<organism evidence="3 4">
    <name type="scientific">Jannaschia ovalis</name>
    <dbReference type="NCBI Taxonomy" id="3038773"/>
    <lineage>
        <taxon>Bacteria</taxon>
        <taxon>Pseudomonadati</taxon>
        <taxon>Pseudomonadota</taxon>
        <taxon>Alphaproteobacteria</taxon>
        <taxon>Rhodobacterales</taxon>
        <taxon>Roseobacteraceae</taxon>
        <taxon>Jannaschia</taxon>
    </lineage>
</organism>
<dbReference type="InterPro" id="IPR040503">
    <property type="entry name" value="TRHO_N"/>
</dbReference>
<dbReference type="RefSeq" id="WP_279966329.1">
    <property type="nucleotide sequence ID" value="NZ_CP122537.1"/>
</dbReference>
<dbReference type="InterPro" id="IPR036873">
    <property type="entry name" value="Rhodanese-like_dom_sf"/>
</dbReference>
<evidence type="ECO:0000313" key="3">
    <source>
        <dbReference type="EMBL" id="WGH79458.1"/>
    </source>
</evidence>
<evidence type="ECO:0000259" key="2">
    <source>
        <dbReference type="PROSITE" id="PS50206"/>
    </source>
</evidence>
<comment type="catalytic activity">
    <reaction evidence="1">
        <text>uridine(34) in tRNA + AH2 + O2 = 5-hydroxyuridine(34) in tRNA + A + H2O</text>
        <dbReference type="Rhea" id="RHEA:64224"/>
        <dbReference type="Rhea" id="RHEA-COMP:11727"/>
        <dbReference type="Rhea" id="RHEA-COMP:13381"/>
        <dbReference type="ChEBI" id="CHEBI:13193"/>
        <dbReference type="ChEBI" id="CHEBI:15377"/>
        <dbReference type="ChEBI" id="CHEBI:15379"/>
        <dbReference type="ChEBI" id="CHEBI:17499"/>
        <dbReference type="ChEBI" id="CHEBI:65315"/>
        <dbReference type="ChEBI" id="CHEBI:136877"/>
    </reaction>
</comment>
<dbReference type="CDD" id="cd01518">
    <property type="entry name" value="RHOD_YceA"/>
    <property type="match status" value="1"/>
</dbReference>
<comment type="function">
    <text evidence="1">Catalyzes oxygen-dependent 5-hydroxyuridine (ho5U) modification at position 34 in tRNAs.</text>
</comment>
<comment type="similarity">
    <text evidence="1">Belongs to the TrhO family.</text>
</comment>
<name>A0ABY8LGD5_9RHOB</name>
<evidence type="ECO:0000313" key="4">
    <source>
        <dbReference type="Proteomes" id="UP001243420"/>
    </source>
</evidence>
<reference evidence="3 4" key="1">
    <citation type="submission" date="2023-04" db="EMBL/GenBank/DDBJ databases">
        <title>Jannaschia ovalis sp. nov., a marine bacterium isolated from sea tidal flat.</title>
        <authorList>
            <person name="Kwon D.Y."/>
            <person name="Kim J.-J."/>
        </authorList>
    </citation>
    <scope>NUCLEOTIDE SEQUENCE [LARGE SCALE GENOMIC DNA]</scope>
    <source>
        <strain evidence="3 4">GRR-S6-38</strain>
    </source>
</reference>
<feature type="domain" description="Rhodanese" evidence="2">
    <location>
        <begin position="125"/>
        <end position="219"/>
    </location>
</feature>
<keyword evidence="1" id="KW-0819">tRNA processing</keyword>
<dbReference type="Pfam" id="PF00581">
    <property type="entry name" value="Rhodanese"/>
    <property type="match status" value="1"/>
</dbReference>
<dbReference type="NCBIfam" id="NF001136">
    <property type="entry name" value="PRK00142.1-4"/>
    <property type="match status" value="1"/>
</dbReference>
<dbReference type="SUPFAM" id="SSF52821">
    <property type="entry name" value="Rhodanese/Cell cycle control phosphatase"/>
    <property type="match status" value="1"/>
</dbReference>
<dbReference type="InterPro" id="IPR020936">
    <property type="entry name" value="TrhO"/>
</dbReference>
<keyword evidence="4" id="KW-1185">Reference proteome</keyword>
<protein>
    <recommendedName>
        <fullName evidence="1">tRNA uridine(34) hydroxylase</fullName>
        <ecNumber evidence="1">1.14.-.-</ecNumber>
    </recommendedName>
    <alternativeName>
        <fullName evidence="1">tRNA hydroxylation protein O</fullName>
    </alternativeName>
</protein>
<dbReference type="EC" id="1.14.-.-" evidence="1"/>
<dbReference type="PANTHER" id="PTHR43268:SF3">
    <property type="entry name" value="RHODANESE-LIKE DOMAIN-CONTAINING PROTEIN 7-RELATED"/>
    <property type="match status" value="1"/>
</dbReference>
<dbReference type="HAMAP" id="MF_00469">
    <property type="entry name" value="TrhO"/>
    <property type="match status" value="1"/>
</dbReference>
<dbReference type="InterPro" id="IPR001763">
    <property type="entry name" value="Rhodanese-like_dom"/>
</dbReference>
<dbReference type="Gene3D" id="3.40.250.10">
    <property type="entry name" value="Rhodanese-like domain"/>
    <property type="match status" value="1"/>
</dbReference>
<dbReference type="PANTHER" id="PTHR43268">
    <property type="entry name" value="THIOSULFATE SULFURTRANSFERASE/RHODANESE-LIKE DOMAIN-CONTAINING PROTEIN 2"/>
    <property type="match status" value="1"/>
</dbReference>
<accession>A0ABY8LGD5</accession>
<proteinExistence type="inferred from homology"/>
<gene>
    <name evidence="1" type="primary">trhO</name>
    <name evidence="3" type="ORF">P8627_04100</name>
</gene>
<dbReference type="Proteomes" id="UP001243420">
    <property type="component" value="Chromosome"/>
</dbReference>
<evidence type="ECO:0000256" key="1">
    <source>
        <dbReference type="HAMAP-Rule" id="MF_00469"/>
    </source>
</evidence>
<dbReference type="Pfam" id="PF17773">
    <property type="entry name" value="UPF0176_N"/>
    <property type="match status" value="1"/>
</dbReference>
<dbReference type="EMBL" id="CP122537">
    <property type="protein sequence ID" value="WGH79458.1"/>
    <property type="molecule type" value="Genomic_DNA"/>
</dbReference>
<keyword evidence="1" id="KW-0560">Oxidoreductase</keyword>
<dbReference type="Gene3D" id="3.30.70.100">
    <property type="match status" value="1"/>
</dbReference>